<protein>
    <submittedName>
        <fullName evidence="5">Uncharacterized protein</fullName>
    </submittedName>
</protein>
<evidence type="ECO:0000256" key="2">
    <source>
        <dbReference type="ARBA" id="ARBA00022803"/>
    </source>
</evidence>
<comment type="caution">
    <text evidence="5">The sequence shown here is derived from an EMBL/GenBank/DDBJ whole genome shotgun (WGS) entry which is preliminary data.</text>
</comment>
<dbReference type="SUPFAM" id="SSF48452">
    <property type="entry name" value="TPR-like"/>
    <property type="match status" value="2"/>
</dbReference>
<keyword evidence="2 3" id="KW-0802">TPR repeat</keyword>
<dbReference type="AlphaFoldDB" id="A0A1F7FGW0"/>
<dbReference type="InterPro" id="IPR019734">
    <property type="entry name" value="TPR_rpt"/>
</dbReference>
<dbReference type="PANTHER" id="PTHR45586">
    <property type="entry name" value="TPR REPEAT-CONTAINING PROTEIN PA4667"/>
    <property type="match status" value="1"/>
</dbReference>
<organism evidence="5 6">
    <name type="scientific">Candidatus Raymondbacteria bacterium RIFOXYD12_FULL_49_13</name>
    <dbReference type="NCBI Taxonomy" id="1817890"/>
    <lineage>
        <taxon>Bacteria</taxon>
        <taxon>Raymondiibacteriota</taxon>
    </lineage>
</organism>
<sequence>MKPLLLLLCIVLASICWSREAAVALLPFQYKGDDAGKRWYGPALSEAVRTILSAQKEISLMGGRQTFFHRKNHKKGNKPAEIYLFGQTLDLDFFISAEYACADSVLSVEFSLWDLRGQKKEVLMKKGPEDQFFEIASDMCAGFVKGASNKAAYKQVYRPEMAPNVFGIYAIACDEYCIGQVPEAIYSSHRVLSFSPKFAPAHGLLARLYLEAGQTERALLAIKTACDLDPGNGEYAGIHAEALRQMGKRDKALKLLKDVRPACTRPELLNAVFGRIYLDEGFFVIAQSYFVKSLSAEPGVTDLFYQLGKAYLGSEEYGKAVVELEKAVRLEPASPLYRCMLGVANRDGGKIIKAIAILEQLIEDQPDFLPATFHLAYAYNMLDWQKKALQILEQAAEKHPESPELQAGLGITYTRMDSIRYAEEHFKKALRINAKSPIVLNNYGVALAEAGRHSDATGYFKKALVYDPRNPGILFNLGKSCIAVNKYRDAEKYLLIAVESSPGNSEARKLLADIYQKLGEVDNAISALTELLAADPGDYKSQILYATLLVRRGEAEHGVSVLENVVKQNPGNLDYLYLLSNAYKLMEWYDIAILKLEKMLRENPKNALLLSQLGEIYYLKALKNKDQYDKLAMQAMYYLKSAFTLEPENTNTLYWYGRVLWEYKNDTATAQEFFRKCLRTGVDETRKKEIARYLKS</sequence>
<dbReference type="SMART" id="SM00028">
    <property type="entry name" value="TPR"/>
    <property type="match status" value="9"/>
</dbReference>
<feature type="repeat" description="TPR" evidence="3">
    <location>
        <begin position="437"/>
        <end position="470"/>
    </location>
</feature>
<evidence type="ECO:0000256" key="1">
    <source>
        <dbReference type="ARBA" id="ARBA00022737"/>
    </source>
</evidence>
<name>A0A1F7FGW0_UNCRA</name>
<dbReference type="Pfam" id="PF13181">
    <property type="entry name" value="TPR_8"/>
    <property type="match status" value="1"/>
</dbReference>
<dbReference type="Proteomes" id="UP000179243">
    <property type="component" value="Unassembled WGS sequence"/>
</dbReference>
<feature type="repeat" description="TPR" evidence="3">
    <location>
        <begin position="301"/>
        <end position="334"/>
    </location>
</feature>
<dbReference type="Pfam" id="PF13174">
    <property type="entry name" value="TPR_6"/>
    <property type="match status" value="1"/>
</dbReference>
<dbReference type="Gene3D" id="1.25.40.10">
    <property type="entry name" value="Tetratricopeptide repeat domain"/>
    <property type="match status" value="3"/>
</dbReference>
<evidence type="ECO:0000313" key="6">
    <source>
        <dbReference type="Proteomes" id="UP000179243"/>
    </source>
</evidence>
<dbReference type="Pfam" id="PF14559">
    <property type="entry name" value="TPR_19"/>
    <property type="match status" value="3"/>
</dbReference>
<feature type="chain" id="PRO_5009528730" evidence="4">
    <location>
        <begin position="22"/>
        <end position="696"/>
    </location>
</feature>
<dbReference type="PROSITE" id="PS50005">
    <property type="entry name" value="TPR"/>
    <property type="match status" value="5"/>
</dbReference>
<gene>
    <name evidence="5" type="ORF">A2519_04110</name>
</gene>
<evidence type="ECO:0000313" key="5">
    <source>
        <dbReference type="EMBL" id="OGK05841.1"/>
    </source>
</evidence>
<feature type="signal peptide" evidence="4">
    <location>
        <begin position="1"/>
        <end position="21"/>
    </location>
</feature>
<reference evidence="5 6" key="1">
    <citation type="journal article" date="2016" name="Nat. Commun.">
        <title>Thousands of microbial genomes shed light on interconnected biogeochemical processes in an aquifer system.</title>
        <authorList>
            <person name="Anantharaman K."/>
            <person name="Brown C.T."/>
            <person name="Hug L.A."/>
            <person name="Sharon I."/>
            <person name="Castelle C.J."/>
            <person name="Probst A.J."/>
            <person name="Thomas B.C."/>
            <person name="Singh A."/>
            <person name="Wilkins M.J."/>
            <person name="Karaoz U."/>
            <person name="Brodie E.L."/>
            <person name="Williams K.H."/>
            <person name="Hubbard S.S."/>
            <person name="Banfield J.F."/>
        </authorList>
    </citation>
    <scope>NUCLEOTIDE SEQUENCE [LARGE SCALE GENOMIC DNA]</scope>
</reference>
<proteinExistence type="predicted"/>
<dbReference type="PANTHER" id="PTHR45586:SF1">
    <property type="entry name" value="LIPOPOLYSACCHARIDE ASSEMBLY PROTEIN B"/>
    <property type="match status" value="1"/>
</dbReference>
<evidence type="ECO:0000256" key="4">
    <source>
        <dbReference type="SAM" id="SignalP"/>
    </source>
</evidence>
<dbReference type="InterPro" id="IPR011990">
    <property type="entry name" value="TPR-like_helical_dom_sf"/>
</dbReference>
<feature type="repeat" description="TPR" evidence="3">
    <location>
        <begin position="505"/>
        <end position="538"/>
    </location>
</feature>
<keyword evidence="1" id="KW-0677">Repeat</keyword>
<feature type="repeat" description="TPR" evidence="3">
    <location>
        <begin position="199"/>
        <end position="232"/>
    </location>
</feature>
<dbReference type="EMBL" id="MFYX01000046">
    <property type="protein sequence ID" value="OGK05841.1"/>
    <property type="molecule type" value="Genomic_DNA"/>
</dbReference>
<evidence type="ECO:0000256" key="3">
    <source>
        <dbReference type="PROSITE-ProRule" id="PRU00339"/>
    </source>
</evidence>
<accession>A0A1F7FGW0</accession>
<dbReference type="InterPro" id="IPR051012">
    <property type="entry name" value="CellSynth/LPSAsmb/PSIAsmb"/>
</dbReference>
<keyword evidence="4" id="KW-0732">Signal</keyword>
<feature type="repeat" description="TPR" evidence="3">
    <location>
        <begin position="403"/>
        <end position="436"/>
    </location>
</feature>